<gene>
    <name evidence="1" type="ORF">SAMN06265220_105331</name>
</gene>
<evidence type="ECO:0000313" key="2">
    <source>
        <dbReference type="Proteomes" id="UP000319267"/>
    </source>
</evidence>
<dbReference type="AlphaFoldDB" id="A0A521EZB4"/>
<name>A0A521EZB4_9FLAO</name>
<evidence type="ECO:0000313" key="1">
    <source>
        <dbReference type="EMBL" id="SMO89352.1"/>
    </source>
</evidence>
<dbReference type="RefSeq" id="WP_111376675.1">
    <property type="nucleotide sequence ID" value="NZ_CP043612.1"/>
</dbReference>
<dbReference type="EMBL" id="FXTQ01000005">
    <property type="protein sequence ID" value="SMO89352.1"/>
    <property type="molecule type" value="Genomic_DNA"/>
</dbReference>
<keyword evidence="2" id="KW-1185">Reference proteome</keyword>
<sequence>MIKKLFLSSLVLTQLMVSCSSDNSSDEIIPEPKPEKELTLEEQIAALLKQPYSNLTPAQQKNKFEAEANEMLVQLDKSKSSGAIEAIKNLGRLFSLKHIDLFDGKSQNGVEEVLNISGVYGIYTWDDAKKTWIKTASTTELKFVFPAKEGQTTNNAVLTSKSTSSNIKFSNVDTYSDWGYNSETGEYGPITPSVQDWFYLPSTVDGLLTINGTEAATFTSNAKYSSQNKSPEDYTYKLTLNDGYTWEMSGKKGVETTSNALFTYNGKNLINFNVTSSAEIDKLIENIELSQYKGKANTLISIMDNFIIIGNTDLTADAADREALFKNNTRPAHPDGLNPNSDFKAYYTALNAYEKKISEGEAASFNKNTKLSLVSKKDGTKIADIVLRSQKAGDDYLVRLPVWNDQGKYWTWSSNGELFAQPYLDEVIYLKFNDNTEAALSVYFSEGFDALRSKFTDFTSAFQTKNK</sequence>
<dbReference type="OrthoDB" id="1374389at2"/>
<dbReference type="PROSITE" id="PS51257">
    <property type="entry name" value="PROKAR_LIPOPROTEIN"/>
    <property type="match status" value="1"/>
</dbReference>
<accession>A0A521EZB4</accession>
<reference evidence="1 2" key="1">
    <citation type="submission" date="2017-05" db="EMBL/GenBank/DDBJ databases">
        <authorList>
            <person name="Varghese N."/>
            <person name="Submissions S."/>
        </authorList>
    </citation>
    <scope>NUCLEOTIDE SEQUENCE [LARGE SCALE GENOMIC DNA]</scope>
    <source>
        <strain evidence="1 2">DSM 29982</strain>
    </source>
</reference>
<evidence type="ECO:0008006" key="3">
    <source>
        <dbReference type="Google" id="ProtNLM"/>
    </source>
</evidence>
<protein>
    <recommendedName>
        <fullName evidence="3">Lipoprotein</fullName>
    </recommendedName>
</protein>
<proteinExistence type="predicted"/>
<organism evidence="1 2">
    <name type="scientific">Flavobacterium nitrogenifigens</name>
    <dbReference type="NCBI Taxonomy" id="1617283"/>
    <lineage>
        <taxon>Bacteria</taxon>
        <taxon>Pseudomonadati</taxon>
        <taxon>Bacteroidota</taxon>
        <taxon>Flavobacteriia</taxon>
        <taxon>Flavobacteriales</taxon>
        <taxon>Flavobacteriaceae</taxon>
        <taxon>Flavobacterium</taxon>
    </lineage>
</organism>
<dbReference type="Proteomes" id="UP000319267">
    <property type="component" value="Unassembled WGS sequence"/>
</dbReference>